<accession>A0A6N9YQ12</accession>
<organism evidence="7 8">
    <name type="scientific">Phytoactinopolyspora alkaliphila</name>
    <dbReference type="NCBI Taxonomy" id="1783498"/>
    <lineage>
        <taxon>Bacteria</taxon>
        <taxon>Bacillati</taxon>
        <taxon>Actinomycetota</taxon>
        <taxon>Actinomycetes</taxon>
        <taxon>Jiangellales</taxon>
        <taxon>Jiangellaceae</taxon>
        <taxon>Phytoactinopolyspora</taxon>
    </lineage>
</organism>
<comment type="caution">
    <text evidence="7">The sequence shown here is derived from an EMBL/GenBank/DDBJ whole genome shotgun (WGS) entry which is preliminary data.</text>
</comment>
<evidence type="ECO:0000259" key="6">
    <source>
        <dbReference type="PROSITE" id="PS51736"/>
    </source>
</evidence>
<dbReference type="PROSITE" id="PS50977">
    <property type="entry name" value="HTH_TETR_2"/>
    <property type="match status" value="1"/>
</dbReference>
<dbReference type="AlphaFoldDB" id="A0A6N9YQ12"/>
<dbReference type="InterPro" id="IPR009057">
    <property type="entry name" value="Homeodomain-like_sf"/>
</dbReference>
<evidence type="ECO:0000256" key="3">
    <source>
        <dbReference type="ARBA" id="ARBA00023163"/>
    </source>
</evidence>
<dbReference type="InterPro" id="IPR006119">
    <property type="entry name" value="Resolv_N"/>
</dbReference>
<proteinExistence type="predicted"/>
<feature type="domain" description="HTH tetR-type" evidence="5">
    <location>
        <begin position="15"/>
        <end position="75"/>
    </location>
</feature>
<keyword evidence="8" id="KW-1185">Reference proteome</keyword>
<name>A0A6N9YQ12_9ACTN</name>
<reference evidence="7 8" key="1">
    <citation type="submission" date="2020-02" db="EMBL/GenBank/DDBJ databases">
        <authorList>
            <person name="Li X.-J."/>
            <person name="Feng X.-M."/>
        </authorList>
    </citation>
    <scope>NUCLEOTIDE SEQUENCE [LARGE SCALE GENOMIC DNA]</scope>
    <source>
        <strain evidence="7 8">CGMCC 4.7225</strain>
    </source>
</reference>
<dbReference type="SUPFAM" id="SSF46689">
    <property type="entry name" value="Homeodomain-like"/>
    <property type="match status" value="1"/>
</dbReference>
<dbReference type="PANTHER" id="PTHR47506:SF1">
    <property type="entry name" value="HTH-TYPE TRANSCRIPTIONAL REGULATOR YJDC"/>
    <property type="match status" value="1"/>
</dbReference>
<evidence type="ECO:0000259" key="5">
    <source>
        <dbReference type="PROSITE" id="PS50977"/>
    </source>
</evidence>
<evidence type="ECO:0000256" key="4">
    <source>
        <dbReference type="PROSITE-ProRule" id="PRU00335"/>
    </source>
</evidence>
<dbReference type="Proteomes" id="UP000469185">
    <property type="component" value="Unassembled WGS sequence"/>
</dbReference>
<feature type="domain" description="Resolvase/invertase-type recombinase catalytic" evidence="6">
    <location>
        <begin position="1"/>
        <end position="28"/>
    </location>
</feature>
<dbReference type="EMBL" id="JAAGOB010000009">
    <property type="protein sequence ID" value="NED97054.1"/>
    <property type="molecule type" value="Genomic_DNA"/>
</dbReference>
<evidence type="ECO:0000256" key="1">
    <source>
        <dbReference type="ARBA" id="ARBA00023015"/>
    </source>
</evidence>
<sequence>MSAAAERRTQADRRARTRAAILAAAARGLSTYGYANLVLEQVARDAGYTRGALYHLFANKEELAVAVVEWVGETWDAEVRRPALVEGDPLTSLMTMARGHALYCRRHDVARMMLTLQVEFAGQDHPVGHAVSRNIDELETGCSKLIAAGRRNGSIPQGPPVRLTARAFLAALEAVAIEVAGSAPHDIELIGRAVRGILGVAPAGLSPAKAR</sequence>
<dbReference type="PROSITE" id="PS51736">
    <property type="entry name" value="RECOMBINASES_3"/>
    <property type="match status" value="1"/>
</dbReference>
<keyword evidence="2 4" id="KW-0238">DNA-binding</keyword>
<dbReference type="PRINTS" id="PR00455">
    <property type="entry name" value="HTHTETR"/>
</dbReference>
<dbReference type="Gene3D" id="1.10.10.60">
    <property type="entry name" value="Homeodomain-like"/>
    <property type="match status" value="1"/>
</dbReference>
<dbReference type="SUPFAM" id="SSF48498">
    <property type="entry name" value="Tetracyclin repressor-like, C-terminal domain"/>
    <property type="match status" value="1"/>
</dbReference>
<dbReference type="Pfam" id="PF00440">
    <property type="entry name" value="TetR_N"/>
    <property type="match status" value="1"/>
</dbReference>
<dbReference type="InterPro" id="IPR036271">
    <property type="entry name" value="Tet_transcr_reg_TetR-rel_C_sf"/>
</dbReference>
<dbReference type="PANTHER" id="PTHR47506">
    <property type="entry name" value="TRANSCRIPTIONAL REGULATORY PROTEIN"/>
    <property type="match status" value="1"/>
</dbReference>
<evidence type="ECO:0000313" key="8">
    <source>
        <dbReference type="Proteomes" id="UP000469185"/>
    </source>
</evidence>
<dbReference type="Gene3D" id="1.10.357.10">
    <property type="entry name" value="Tetracycline Repressor, domain 2"/>
    <property type="match status" value="1"/>
</dbReference>
<gene>
    <name evidence="7" type="ORF">G1H11_17260</name>
</gene>
<evidence type="ECO:0000313" key="7">
    <source>
        <dbReference type="EMBL" id="NED97054.1"/>
    </source>
</evidence>
<keyword evidence="1" id="KW-0805">Transcription regulation</keyword>
<evidence type="ECO:0000256" key="2">
    <source>
        <dbReference type="ARBA" id="ARBA00023125"/>
    </source>
</evidence>
<dbReference type="GO" id="GO:0003677">
    <property type="term" value="F:DNA binding"/>
    <property type="evidence" value="ECO:0007669"/>
    <property type="project" value="UniProtKB-UniRule"/>
</dbReference>
<dbReference type="GO" id="GO:0000150">
    <property type="term" value="F:DNA strand exchange activity"/>
    <property type="evidence" value="ECO:0007669"/>
    <property type="project" value="InterPro"/>
</dbReference>
<dbReference type="RefSeq" id="WP_163819832.1">
    <property type="nucleotide sequence ID" value="NZ_JAAGOB010000009.1"/>
</dbReference>
<dbReference type="InterPro" id="IPR001647">
    <property type="entry name" value="HTH_TetR"/>
</dbReference>
<feature type="DNA-binding region" description="H-T-H motif" evidence="4">
    <location>
        <begin position="38"/>
        <end position="57"/>
    </location>
</feature>
<keyword evidence="3" id="KW-0804">Transcription</keyword>
<protein>
    <submittedName>
        <fullName evidence="7">TetR/AcrR family transcriptional regulator</fullName>
    </submittedName>
</protein>